<sequence>MSEHSVALWDNLPTISEKDSLVRRVTQVSQVKRTNHVLKPAHKHMQTIEGKRAMLIIDSAITRCLLVSAFPKIIENLDVYGLLLGTETVELFKKYAPLVHEYQALTEAEGVVPLTTQALQVSLDLNSPKPRTSDVSTERIQEVSRW</sequence>
<dbReference type="OrthoDB" id="536093at2759"/>
<organism evidence="2 3">
    <name type="scientific">Dibothriocephalus latus</name>
    <name type="common">Fish tapeworm</name>
    <name type="synonym">Diphyllobothrium latum</name>
    <dbReference type="NCBI Taxonomy" id="60516"/>
    <lineage>
        <taxon>Eukaryota</taxon>
        <taxon>Metazoa</taxon>
        <taxon>Spiralia</taxon>
        <taxon>Lophotrochozoa</taxon>
        <taxon>Platyhelminthes</taxon>
        <taxon>Cestoda</taxon>
        <taxon>Eucestoda</taxon>
        <taxon>Diphyllobothriidea</taxon>
        <taxon>Diphyllobothriidae</taxon>
        <taxon>Dibothriocephalus</taxon>
    </lineage>
</organism>
<gene>
    <name evidence="2" type="ORF">DILT_LOCUS8662</name>
</gene>
<dbReference type="Proteomes" id="UP000281553">
    <property type="component" value="Unassembled WGS sequence"/>
</dbReference>
<evidence type="ECO:0000313" key="3">
    <source>
        <dbReference type="Proteomes" id="UP000281553"/>
    </source>
</evidence>
<evidence type="ECO:0000256" key="1">
    <source>
        <dbReference type="SAM" id="MobiDB-lite"/>
    </source>
</evidence>
<protein>
    <submittedName>
        <fullName evidence="2">Uncharacterized protein</fullName>
    </submittedName>
</protein>
<feature type="compositionally biased region" description="Basic and acidic residues" evidence="1">
    <location>
        <begin position="136"/>
        <end position="146"/>
    </location>
</feature>
<accession>A0A3P7M3F1</accession>
<evidence type="ECO:0000313" key="2">
    <source>
        <dbReference type="EMBL" id="VDN12831.1"/>
    </source>
</evidence>
<name>A0A3P7M3F1_DIBLA</name>
<proteinExistence type="predicted"/>
<keyword evidence="3" id="KW-1185">Reference proteome</keyword>
<dbReference type="AlphaFoldDB" id="A0A3P7M3F1"/>
<dbReference type="EMBL" id="UYRU01054851">
    <property type="protein sequence ID" value="VDN12831.1"/>
    <property type="molecule type" value="Genomic_DNA"/>
</dbReference>
<feature type="region of interest" description="Disordered" evidence="1">
    <location>
        <begin position="127"/>
        <end position="146"/>
    </location>
</feature>
<reference evidence="2 3" key="1">
    <citation type="submission" date="2018-11" db="EMBL/GenBank/DDBJ databases">
        <authorList>
            <consortium name="Pathogen Informatics"/>
        </authorList>
    </citation>
    <scope>NUCLEOTIDE SEQUENCE [LARGE SCALE GENOMIC DNA]</scope>
</reference>